<evidence type="ECO:0000256" key="1">
    <source>
        <dbReference type="ARBA" id="ARBA00000900"/>
    </source>
</evidence>
<dbReference type="PANTHER" id="PTHR15710">
    <property type="entry name" value="E3 UBIQUITIN-PROTEIN LIGASE PRAJA"/>
    <property type="match status" value="1"/>
</dbReference>
<dbReference type="EMBL" id="JBJKBG010000011">
    <property type="protein sequence ID" value="KAL3715398.1"/>
    <property type="molecule type" value="Genomic_DNA"/>
</dbReference>
<dbReference type="GO" id="GO:0008270">
    <property type="term" value="F:zinc ion binding"/>
    <property type="evidence" value="ECO:0007669"/>
    <property type="project" value="UniProtKB-KW"/>
</dbReference>
<dbReference type="EC" id="2.3.2.27" evidence="2"/>
<evidence type="ECO:0000256" key="4">
    <source>
        <dbReference type="ARBA" id="ARBA00022771"/>
    </source>
</evidence>
<keyword evidence="4 6" id="KW-0863">Zinc-finger</keyword>
<evidence type="ECO:0000313" key="9">
    <source>
        <dbReference type="Proteomes" id="UP001634007"/>
    </source>
</evidence>
<evidence type="ECO:0000256" key="3">
    <source>
        <dbReference type="ARBA" id="ARBA00022723"/>
    </source>
</evidence>
<accession>A0ABD3INI3</accession>
<name>A0ABD3INI3_EUCGL</name>
<dbReference type="InterPro" id="IPR013083">
    <property type="entry name" value="Znf_RING/FYVE/PHD"/>
</dbReference>
<reference evidence="8 9" key="1">
    <citation type="submission" date="2024-11" db="EMBL/GenBank/DDBJ databases">
        <title>Chromosome-level genome assembly of Eucalyptus globulus Labill. provides insights into its genome evolution.</title>
        <authorList>
            <person name="Li X."/>
        </authorList>
    </citation>
    <scope>NUCLEOTIDE SEQUENCE [LARGE SCALE GENOMIC DNA]</scope>
    <source>
        <strain evidence="8">CL2024</strain>
        <tissue evidence="8">Fresh tender leaves</tissue>
    </source>
</reference>
<dbReference type="SMART" id="SM00184">
    <property type="entry name" value="RING"/>
    <property type="match status" value="1"/>
</dbReference>
<comment type="catalytic activity">
    <reaction evidence="1">
        <text>S-ubiquitinyl-[E2 ubiquitin-conjugating enzyme]-L-cysteine + [acceptor protein]-L-lysine = [E2 ubiquitin-conjugating enzyme]-L-cysteine + N(6)-ubiquitinyl-[acceptor protein]-L-lysine.</text>
        <dbReference type="EC" id="2.3.2.27"/>
    </reaction>
</comment>
<feature type="domain" description="RING-type" evidence="7">
    <location>
        <begin position="174"/>
        <end position="215"/>
    </location>
</feature>
<protein>
    <recommendedName>
        <fullName evidence="2">RING-type E3 ubiquitin transferase</fullName>
        <ecNumber evidence="2">2.3.2.27</ecNumber>
    </recommendedName>
</protein>
<organism evidence="8 9">
    <name type="scientific">Eucalyptus globulus</name>
    <name type="common">Tasmanian blue gum</name>
    <dbReference type="NCBI Taxonomy" id="34317"/>
    <lineage>
        <taxon>Eukaryota</taxon>
        <taxon>Viridiplantae</taxon>
        <taxon>Streptophyta</taxon>
        <taxon>Embryophyta</taxon>
        <taxon>Tracheophyta</taxon>
        <taxon>Spermatophyta</taxon>
        <taxon>Magnoliopsida</taxon>
        <taxon>eudicotyledons</taxon>
        <taxon>Gunneridae</taxon>
        <taxon>Pentapetalae</taxon>
        <taxon>rosids</taxon>
        <taxon>malvids</taxon>
        <taxon>Myrtales</taxon>
        <taxon>Myrtaceae</taxon>
        <taxon>Myrtoideae</taxon>
        <taxon>Eucalypteae</taxon>
        <taxon>Eucalyptus</taxon>
    </lineage>
</organism>
<keyword evidence="9" id="KW-1185">Reference proteome</keyword>
<proteinExistence type="predicted"/>
<gene>
    <name evidence="8" type="ORF">ACJRO7_007173</name>
</gene>
<dbReference type="Pfam" id="PF13639">
    <property type="entry name" value="zf-RING_2"/>
    <property type="match status" value="1"/>
</dbReference>
<evidence type="ECO:0000256" key="6">
    <source>
        <dbReference type="PROSITE-ProRule" id="PRU00175"/>
    </source>
</evidence>
<evidence type="ECO:0000256" key="2">
    <source>
        <dbReference type="ARBA" id="ARBA00012483"/>
    </source>
</evidence>
<evidence type="ECO:0000313" key="8">
    <source>
        <dbReference type="EMBL" id="KAL3715398.1"/>
    </source>
</evidence>
<dbReference type="SUPFAM" id="SSF57850">
    <property type="entry name" value="RING/U-box"/>
    <property type="match status" value="1"/>
</dbReference>
<dbReference type="GO" id="GO:0061630">
    <property type="term" value="F:ubiquitin protein ligase activity"/>
    <property type="evidence" value="ECO:0007669"/>
    <property type="project" value="UniProtKB-EC"/>
</dbReference>
<evidence type="ECO:0000256" key="5">
    <source>
        <dbReference type="ARBA" id="ARBA00022833"/>
    </source>
</evidence>
<dbReference type="Proteomes" id="UP001634007">
    <property type="component" value="Unassembled WGS sequence"/>
</dbReference>
<dbReference type="AlphaFoldDB" id="A0ABD3INI3"/>
<keyword evidence="3" id="KW-0479">Metal-binding</keyword>
<sequence length="226" mass="26538">MATDIHVYAQICSRRANGDTLFEEHELMQRGNTVDKFTRVCHVTLDQFNFQIDLERQMKQRLLHRCYHIIFGDSETRHHVTMDRHTTDLLMLRVAAESERMRRTKLYLHLRKIPVRIVLEVSFHRREQREMEADLRESMEVSDAFRAVPASQAAIDALEKTELHEVLDSGDDGCVICEDEISPDEEIRRMSCKHIFHHECIVQWLSVSNLCPLCRFSMPIRSGDCD</sequence>
<keyword evidence="5" id="KW-0862">Zinc</keyword>
<dbReference type="CDD" id="cd16454">
    <property type="entry name" value="RING-H2_PA-TM-RING"/>
    <property type="match status" value="1"/>
</dbReference>
<evidence type="ECO:0000259" key="7">
    <source>
        <dbReference type="PROSITE" id="PS50089"/>
    </source>
</evidence>
<comment type="caution">
    <text evidence="8">The sequence shown here is derived from an EMBL/GenBank/DDBJ whole genome shotgun (WGS) entry which is preliminary data.</text>
</comment>
<dbReference type="PROSITE" id="PS50089">
    <property type="entry name" value="ZF_RING_2"/>
    <property type="match status" value="1"/>
</dbReference>
<dbReference type="Gene3D" id="3.30.40.10">
    <property type="entry name" value="Zinc/RING finger domain, C3HC4 (zinc finger)"/>
    <property type="match status" value="1"/>
</dbReference>
<dbReference type="PANTHER" id="PTHR15710:SF77">
    <property type="entry name" value="RING-H2 FINGER PROTEIN ATL21B"/>
    <property type="match status" value="1"/>
</dbReference>
<dbReference type="InterPro" id="IPR001841">
    <property type="entry name" value="Znf_RING"/>
</dbReference>